<evidence type="ECO:0000313" key="1">
    <source>
        <dbReference type="EMBL" id="CAD6992352.1"/>
    </source>
</evidence>
<evidence type="ECO:0000313" key="2">
    <source>
        <dbReference type="Proteomes" id="UP000606786"/>
    </source>
</evidence>
<sequence length="66" mass="7385">MLTIALCEHHKCPMTYCSSDRHKSCGGGVECRGDLQTFSHMNDCTFSFMNMYKGKLCDIAGNDNDD</sequence>
<proteinExistence type="predicted"/>
<dbReference type="Proteomes" id="UP000606786">
    <property type="component" value="Unassembled WGS sequence"/>
</dbReference>
<gene>
    <name evidence="1" type="ORF">CCAP1982_LOCUS1216</name>
</gene>
<accession>A0A811TZY0</accession>
<dbReference type="EMBL" id="CAJHJT010000001">
    <property type="protein sequence ID" value="CAD6992352.1"/>
    <property type="molecule type" value="Genomic_DNA"/>
</dbReference>
<dbReference type="AlphaFoldDB" id="A0A811TZY0"/>
<organism evidence="1 2">
    <name type="scientific">Ceratitis capitata</name>
    <name type="common">Mediterranean fruit fly</name>
    <name type="synonym">Tephritis capitata</name>
    <dbReference type="NCBI Taxonomy" id="7213"/>
    <lineage>
        <taxon>Eukaryota</taxon>
        <taxon>Metazoa</taxon>
        <taxon>Ecdysozoa</taxon>
        <taxon>Arthropoda</taxon>
        <taxon>Hexapoda</taxon>
        <taxon>Insecta</taxon>
        <taxon>Pterygota</taxon>
        <taxon>Neoptera</taxon>
        <taxon>Endopterygota</taxon>
        <taxon>Diptera</taxon>
        <taxon>Brachycera</taxon>
        <taxon>Muscomorpha</taxon>
        <taxon>Tephritoidea</taxon>
        <taxon>Tephritidae</taxon>
        <taxon>Ceratitis</taxon>
        <taxon>Ceratitis</taxon>
    </lineage>
</organism>
<reference evidence="1" key="1">
    <citation type="submission" date="2020-11" db="EMBL/GenBank/DDBJ databases">
        <authorList>
            <person name="Whitehead M."/>
        </authorList>
    </citation>
    <scope>NUCLEOTIDE SEQUENCE</scope>
    <source>
        <strain evidence="1">EGII</strain>
    </source>
</reference>
<keyword evidence="2" id="KW-1185">Reference proteome</keyword>
<comment type="caution">
    <text evidence="1">The sequence shown here is derived from an EMBL/GenBank/DDBJ whole genome shotgun (WGS) entry which is preliminary data.</text>
</comment>
<feature type="non-terminal residue" evidence="1">
    <location>
        <position position="66"/>
    </location>
</feature>
<protein>
    <submittedName>
        <fullName evidence="1">(Mediterranean fruit fly) hypothetical protein</fullName>
    </submittedName>
</protein>
<name>A0A811TZY0_CERCA</name>